<dbReference type="AlphaFoldDB" id="B0DLU8"/>
<dbReference type="HOGENOM" id="CLU_1415399_0_0_1"/>
<dbReference type="InParanoid" id="B0DLU8"/>
<evidence type="ECO:0000313" key="2">
    <source>
        <dbReference type="Proteomes" id="UP000001194"/>
    </source>
</evidence>
<protein>
    <submittedName>
        <fullName evidence="1">Predicted protein</fullName>
    </submittedName>
</protein>
<accession>B0DLU8</accession>
<name>B0DLU8_LACBS</name>
<reference evidence="1 2" key="1">
    <citation type="journal article" date="2008" name="Nature">
        <title>The genome of Laccaria bicolor provides insights into mycorrhizal symbiosis.</title>
        <authorList>
            <person name="Martin F."/>
            <person name="Aerts A."/>
            <person name="Ahren D."/>
            <person name="Brun A."/>
            <person name="Danchin E.G.J."/>
            <person name="Duchaussoy F."/>
            <person name="Gibon J."/>
            <person name="Kohler A."/>
            <person name="Lindquist E."/>
            <person name="Pereda V."/>
            <person name="Salamov A."/>
            <person name="Shapiro H.J."/>
            <person name="Wuyts J."/>
            <person name="Blaudez D."/>
            <person name="Buee M."/>
            <person name="Brokstein P."/>
            <person name="Canbaeck B."/>
            <person name="Cohen D."/>
            <person name="Courty P.E."/>
            <person name="Coutinho P.M."/>
            <person name="Delaruelle C."/>
            <person name="Detter J.C."/>
            <person name="Deveau A."/>
            <person name="DiFazio S."/>
            <person name="Duplessis S."/>
            <person name="Fraissinet-Tachet L."/>
            <person name="Lucic E."/>
            <person name="Frey-Klett P."/>
            <person name="Fourrey C."/>
            <person name="Feussner I."/>
            <person name="Gay G."/>
            <person name="Grimwood J."/>
            <person name="Hoegger P.J."/>
            <person name="Jain P."/>
            <person name="Kilaru S."/>
            <person name="Labbe J."/>
            <person name="Lin Y.C."/>
            <person name="Legue V."/>
            <person name="Le Tacon F."/>
            <person name="Marmeisse R."/>
            <person name="Melayah D."/>
            <person name="Montanini B."/>
            <person name="Muratet M."/>
            <person name="Nehls U."/>
            <person name="Niculita-Hirzel H."/>
            <person name="Oudot-Le Secq M.P."/>
            <person name="Peter M."/>
            <person name="Quesneville H."/>
            <person name="Rajashekar B."/>
            <person name="Reich M."/>
            <person name="Rouhier N."/>
            <person name="Schmutz J."/>
            <person name="Yin T."/>
            <person name="Chalot M."/>
            <person name="Henrissat B."/>
            <person name="Kuees U."/>
            <person name="Lucas S."/>
            <person name="Van de Peer Y."/>
            <person name="Podila G.K."/>
            <person name="Polle A."/>
            <person name="Pukkila P.J."/>
            <person name="Richardson P.M."/>
            <person name="Rouze P."/>
            <person name="Sanders I.R."/>
            <person name="Stajich J.E."/>
            <person name="Tunlid A."/>
            <person name="Tuskan G."/>
            <person name="Grigoriev I.V."/>
        </authorList>
    </citation>
    <scope>NUCLEOTIDE SEQUENCE [LARGE SCALE GENOMIC DNA]</scope>
    <source>
        <strain evidence="2">S238N-H82 / ATCC MYA-4686</strain>
    </source>
</reference>
<organism evidence="2">
    <name type="scientific">Laccaria bicolor (strain S238N-H82 / ATCC MYA-4686)</name>
    <name type="common">Bicoloured deceiver</name>
    <name type="synonym">Laccaria laccata var. bicolor</name>
    <dbReference type="NCBI Taxonomy" id="486041"/>
    <lineage>
        <taxon>Eukaryota</taxon>
        <taxon>Fungi</taxon>
        <taxon>Dikarya</taxon>
        <taxon>Basidiomycota</taxon>
        <taxon>Agaricomycotina</taxon>
        <taxon>Agaricomycetes</taxon>
        <taxon>Agaricomycetidae</taxon>
        <taxon>Agaricales</taxon>
        <taxon>Agaricineae</taxon>
        <taxon>Hydnangiaceae</taxon>
        <taxon>Laccaria</taxon>
    </lineage>
</organism>
<proteinExistence type="predicted"/>
<keyword evidence="2" id="KW-1185">Reference proteome</keyword>
<dbReference type="EMBL" id="DS547118">
    <property type="protein sequence ID" value="EDR04354.1"/>
    <property type="molecule type" value="Genomic_DNA"/>
</dbReference>
<dbReference type="GeneID" id="6080525"/>
<sequence length="192" mass="21738">MHHIPDCNFHEWVLISAQPQLLLWMQSFCNTLCHQNCPFNTSGFIKNQKVLTTRGKQPSQIVYICTSSDVQGFVNPPRVRGKGQEGKGQGKDFVTLNKPLTLLKGQGFFRGFFRGFISLISSHLLQTLVQTLLGFLTLQPLRYPYPYPPKPLTPAKGQGFWRPSSFSSNPTSPWLAHGDSRRKSANYVTVIW</sequence>
<evidence type="ECO:0000313" key="1">
    <source>
        <dbReference type="EMBL" id="EDR04354.1"/>
    </source>
</evidence>
<dbReference type="RefSeq" id="XP_001884873.1">
    <property type="nucleotide sequence ID" value="XM_001884838.1"/>
</dbReference>
<dbReference type="Proteomes" id="UP000001194">
    <property type="component" value="Unassembled WGS sequence"/>
</dbReference>
<dbReference type="KEGG" id="lbc:LACBIDRAFT_330599"/>
<gene>
    <name evidence="1" type="ORF">LACBIDRAFT_330599</name>
</gene>